<dbReference type="InterPro" id="IPR029058">
    <property type="entry name" value="AB_hydrolase_fold"/>
</dbReference>
<dbReference type="RefSeq" id="WP_344627544.1">
    <property type="nucleotide sequence ID" value="NZ_BAAALD010000107.1"/>
</dbReference>
<comment type="similarity">
    <text evidence="1">Belongs to the thioesterase family.</text>
</comment>
<reference evidence="4" key="1">
    <citation type="journal article" date="2019" name="Int. J. Syst. Evol. Microbiol.">
        <title>The Global Catalogue of Microorganisms (GCM) 10K type strain sequencing project: providing services to taxonomists for standard genome sequencing and annotation.</title>
        <authorList>
            <consortium name="The Broad Institute Genomics Platform"/>
            <consortium name="The Broad Institute Genome Sequencing Center for Infectious Disease"/>
            <person name="Wu L."/>
            <person name="Ma J."/>
        </authorList>
    </citation>
    <scope>NUCLEOTIDE SEQUENCE [LARGE SCALE GENOMIC DNA]</scope>
    <source>
        <strain evidence="4">JCM 13002</strain>
    </source>
</reference>
<dbReference type="Proteomes" id="UP001499987">
    <property type="component" value="Unassembled WGS sequence"/>
</dbReference>
<evidence type="ECO:0000259" key="2">
    <source>
        <dbReference type="Pfam" id="PF00975"/>
    </source>
</evidence>
<organism evidence="3 4">
    <name type="scientific">Kitasatospora arboriphila</name>
    <dbReference type="NCBI Taxonomy" id="258052"/>
    <lineage>
        <taxon>Bacteria</taxon>
        <taxon>Bacillati</taxon>
        <taxon>Actinomycetota</taxon>
        <taxon>Actinomycetes</taxon>
        <taxon>Kitasatosporales</taxon>
        <taxon>Streptomycetaceae</taxon>
        <taxon>Kitasatospora</taxon>
    </lineage>
</organism>
<dbReference type="InterPro" id="IPR001031">
    <property type="entry name" value="Thioesterase"/>
</dbReference>
<gene>
    <name evidence="3" type="ORF">GCM10009663_67680</name>
</gene>
<dbReference type="EMBL" id="BAAALD010000107">
    <property type="protein sequence ID" value="GAA1118137.1"/>
    <property type="molecule type" value="Genomic_DNA"/>
</dbReference>
<feature type="domain" description="Thioesterase" evidence="2">
    <location>
        <begin position="17"/>
        <end position="228"/>
    </location>
</feature>
<comment type="caution">
    <text evidence="3">The sequence shown here is derived from an EMBL/GenBank/DDBJ whole genome shotgun (WGS) entry which is preliminary data.</text>
</comment>
<protein>
    <submittedName>
        <fullName evidence="3">Thioesterase domain-containing protein</fullName>
    </submittedName>
</protein>
<evidence type="ECO:0000313" key="4">
    <source>
        <dbReference type="Proteomes" id="UP001499987"/>
    </source>
</evidence>
<accession>A0ABP4EMS0</accession>
<dbReference type="Gene3D" id="3.40.50.1820">
    <property type="entry name" value="alpha/beta hydrolase"/>
    <property type="match status" value="1"/>
</dbReference>
<dbReference type="SUPFAM" id="SSF53474">
    <property type="entry name" value="alpha/beta-Hydrolases"/>
    <property type="match status" value="1"/>
</dbReference>
<evidence type="ECO:0000313" key="3">
    <source>
        <dbReference type="EMBL" id="GAA1118137.1"/>
    </source>
</evidence>
<evidence type="ECO:0000256" key="1">
    <source>
        <dbReference type="ARBA" id="ARBA00007169"/>
    </source>
</evidence>
<dbReference type="PANTHER" id="PTHR11487:SF0">
    <property type="entry name" value="S-ACYL FATTY ACID SYNTHASE THIOESTERASE, MEDIUM CHAIN"/>
    <property type="match status" value="1"/>
</dbReference>
<proteinExistence type="inferred from homology"/>
<dbReference type="InterPro" id="IPR012223">
    <property type="entry name" value="TEII"/>
</dbReference>
<keyword evidence="4" id="KW-1185">Reference proteome</keyword>
<name>A0ABP4EMS0_9ACTN</name>
<sequence length="237" mass="26669">MAGNWLLRRPRTDSVARLFCFPYSGVGASMFSRWPEEIDGIEVCPVQPPGRENRSREPHYGSYERFAADLVEFLRPYLDRPFAFFGHCAGALPAFETALRLAGSGLPAPERLFVSAQVAPHHCPHDRYLDLDEEQLRAEMGNLVLLRGGTPHPVLIDLALEVLHEDLEVNRVYRRPSPVALPGPVTVLEWTEDTEIGLDQMAGWREYARTVEYTALPGGHFEFLSAPPLLMKTLSFL</sequence>
<dbReference type="PANTHER" id="PTHR11487">
    <property type="entry name" value="THIOESTERASE"/>
    <property type="match status" value="1"/>
</dbReference>
<dbReference type="Pfam" id="PF00975">
    <property type="entry name" value="Thioesterase"/>
    <property type="match status" value="1"/>
</dbReference>